<keyword evidence="2" id="KW-1185">Reference proteome</keyword>
<sequence length="496" mass="53944">MKPATRISGAYQAIPRITDEFHSLADVGWYGSAYTLGNAALQLLSGKTFQYFNLKWSWLFFFAIFEVVGRVIAGGLGRQGVVSGAFTIISACVPVEKRPPLIGALMGITQLGNIAGPVIGGAFTTGYTWRWCFYINLPVGALVAFPIMFIDIPEQMPKDNFWTVLRQIHHRLDLFGLALFAPAVTQLLLALQYGEELAWNSPRVIGLFSGAGANFIIWLVWNYYRKENALLPVSLVKRRTIWSGALFHGLLISTLFGVTYWLPIYFQAVEDLNAVTSGVNLLPVILPQLVTGIACGFLVNRLGFVPPFATLAGVLTSVATGLFSTLRPDTLVAARVGYQIIMGVGLGCGVQMALVNTQNSVSPQQISIATALIFWAQSLGPTIFLPLYNTIFSTSLTSELKRQAPLVDAEAVMHAGVTGFRQIVEAQYLPSVLEAYSESIGRIFYLATAAGALTVFAAWGMGWKDIRKTKAKANAPSPHITNATKPVDKPLDSDKV</sequence>
<evidence type="ECO:0000313" key="1">
    <source>
        <dbReference type="EMBL" id="KAJ2982723.1"/>
    </source>
</evidence>
<organism evidence="1 2">
    <name type="scientific">Xylaria curta</name>
    <dbReference type="NCBI Taxonomy" id="42375"/>
    <lineage>
        <taxon>Eukaryota</taxon>
        <taxon>Fungi</taxon>
        <taxon>Dikarya</taxon>
        <taxon>Ascomycota</taxon>
        <taxon>Pezizomycotina</taxon>
        <taxon>Sordariomycetes</taxon>
        <taxon>Xylariomycetidae</taxon>
        <taxon>Xylariales</taxon>
        <taxon>Xylariaceae</taxon>
        <taxon>Xylaria</taxon>
    </lineage>
</organism>
<name>A0ACC1NUC2_9PEZI</name>
<accession>A0ACC1NUC2</accession>
<gene>
    <name evidence="1" type="ORF">NUW58_g6384</name>
</gene>
<protein>
    <submittedName>
        <fullName evidence="1">Uncharacterized protein</fullName>
    </submittedName>
</protein>
<dbReference type="Proteomes" id="UP001143856">
    <property type="component" value="Unassembled WGS sequence"/>
</dbReference>
<proteinExistence type="predicted"/>
<reference evidence="1" key="1">
    <citation type="submission" date="2022-10" db="EMBL/GenBank/DDBJ databases">
        <title>Genome Sequence of Xylaria curta.</title>
        <authorList>
            <person name="Buettner E."/>
        </authorList>
    </citation>
    <scope>NUCLEOTIDE SEQUENCE</scope>
    <source>
        <strain evidence="1">Babe10</strain>
    </source>
</reference>
<dbReference type="EMBL" id="JAPDGR010001430">
    <property type="protein sequence ID" value="KAJ2982723.1"/>
    <property type="molecule type" value="Genomic_DNA"/>
</dbReference>
<comment type="caution">
    <text evidence="1">The sequence shown here is derived from an EMBL/GenBank/DDBJ whole genome shotgun (WGS) entry which is preliminary data.</text>
</comment>
<evidence type="ECO:0000313" key="2">
    <source>
        <dbReference type="Proteomes" id="UP001143856"/>
    </source>
</evidence>